<gene>
    <name evidence="2" type="ORF">QJS10_CPB19g00997</name>
</gene>
<sequence length="195" mass="22764">MTRTRNSPSQRSRTSKSPRRCGPRKQNQGNRPIQRGHLRLPALEPGPFGRRLPPRNPRHHDPNPRLPCRQPLPLHHQHLPLPQPLRRPPLPDPIRFLQRHKHAPHRRRRGLHQRLRRQPRHAPVGAQQVRVSGHARHSGRGRVAHGRRRARERRERARVQPGPAIARAERGRHADQTGEDGHLPLQPHRREREDG</sequence>
<dbReference type="Proteomes" id="UP001180020">
    <property type="component" value="Unassembled WGS sequence"/>
</dbReference>
<feature type="compositionally biased region" description="Basic residues" evidence="1">
    <location>
        <begin position="97"/>
        <end position="120"/>
    </location>
</feature>
<reference evidence="2" key="2">
    <citation type="submission" date="2023-06" db="EMBL/GenBank/DDBJ databases">
        <authorList>
            <person name="Ma L."/>
            <person name="Liu K.-W."/>
            <person name="Li Z."/>
            <person name="Hsiao Y.-Y."/>
            <person name="Qi Y."/>
            <person name="Fu T."/>
            <person name="Tang G."/>
            <person name="Zhang D."/>
            <person name="Sun W.-H."/>
            <person name="Liu D.-K."/>
            <person name="Li Y."/>
            <person name="Chen G.-Z."/>
            <person name="Liu X.-D."/>
            <person name="Liao X.-Y."/>
            <person name="Jiang Y.-T."/>
            <person name="Yu X."/>
            <person name="Hao Y."/>
            <person name="Huang J."/>
            <person name="Zhao X.-W."/>
            <person name="Ke S."/>
            <person name="Chen Y.-Y."/>
            <person name="Wu W.-L."/>
            <person name="Hsu J.-L."/>
            <person name="Lin Y.-F."/>
            <person name="Huang M.-D."/>
            <person name="Li C.-Y."/>
            <person name="Huang L."/>
            <person name="Wang Z.-W."/>
            <person name="Zhao X."/>
            <person name="Zhong W.-Y."/>
            <person name="Peng D.-H."/>
            <person name="Ahmad S."/>
            <person name="Lan S."/>
            <person name="Zhang J.-S."/>
            <person name="Tsai W.-C."/>
            <person name="Van De Peer Y."/>
            <person name="Liu Z.-J."/>
        </authorList>
    </citation>
    <scope>NUCLEOTIDE SEQUENCE</scope>
    <source>
        <strain evidence="2">CP</strain>
        <tissue evidence="2">Leaves</tissue>
    </source>
</reference>
<dbReference type="AlphaFoldDB" id="A0AAV9CGM8"/>
<evidence type="ECO:0000313" key="3">
    <source>
        <dbReference type="Proteomes" id="UP001180020"/>
    </source>
</evidence>
<feature type="region of interest" description="Disordered" evidence="1">
    <location>
        <begin position="1"/>
        <end position="195"/>
    </location>
</feature>
<feature type="compositionally biased region" description="Polar residues" evidence="1">
    <location>
        <begin position="1"/>
        <end position="12"/>
    </location>
</feature>
<organism evidence="2 3">
    <name type="scientific">Acorus calamus</name>
    <name type="common">Sweet flag</name>
    <dbReference type="NCBI Taxonomy" id="4465"/>
    <lineage>
        <taxon>Eukaryota</taxon>
        <taxon>Viridiplantae</taxon>
        <taxon>Streptophyta</taxon>
        <taxon>Embryophyta</taxon>
        <taxon>Tracheophyta</taxon>
        <taxon>Spermatophyta</taxon>
        <taxon>Magnoliopsida</taxon>
        <taxon>Liliopsida</taxon>
        <taxon>Acoraceae</taxon>
        <taxon>Acorus</taxon>
    </lineage>
</organism>
<reference evidence="2" key="1">
    <citation type="journal article" date="2023" name="Nat. Commun.">
        <title>Diploid and tetraploid genomes of Acorus and the evolution of monocots.</title>
        <authorList>
            <person name="Ma L."/>
            <person name="Liu K.W."/>
            <person name="Li Z."/>
            <person name="Hsiao Y.Y."/>
            <person name="Qi Y."/>
            <person name="Fu T."/>
            <person name="Tang G.D."/>
            <person name="Zhang D."/>
            <person name="Sun W.H."/>
            <person name="Liu D.K."/>
            <person name="Li Y."/>
            <person name="Chen G.Z."/>
            <person name="Liu X.D."/>
            <person name="Liao X.Y."/>
            <person name="Jiang Y.T."/>
            <person name="Yu X."/>
            <person name="Hao Y."/>
            <person name="Huang J."/>
            <person name="Zhao X.W."/>
            <person name="Ke S."/>
            <person name="Chen Y.Y."/>
            <person name="Wu W.L."/>
            <person name="Hsu J.L."/>
            <person name="Lin Y.F."/>
            <person name="Huang M.D."/>
            <person name="Li C.Y."/>
            <person name="Huang L."/>
            <person name="Wang Z.W."/>
            <person name="Zhao X."/>
            <person name="Zhong W.Y."/>
            <person name="Peng D.H."/>
            <person name="Ahmad S."/>
            <person name="Lan S."/>
            <person name="Zhang J.S."/>
            <person name="Tsai W.C."/>
            <person name="Van de Peer Y."/>
            <person name="Liu Z.J."/>
        </authorList>
    </citation>
    <scope>NUCLEOTIDE SEQUENCE</scope>
    <source>
        <strain evidence="2">CP</strain>
    </source>
</reference>
<feature type="compositionally biased region" description="Basic and acidic residues" evidence="1">
    <location>
        <begin position="167"/>
        <end position="195"/>
    </location>
</feature>
<dbReference type="EMBL" id="JAUJYO010000019">
    <property type="protein sequence ID" value="KAK1287810.1"/>
    <property type="molecule type" value="Genomic_DNA"/>
</dbReference>
<comment type="caution">
    <text evidence="2">The sequence shown here is derived from an EMBL/GenBank/DDBJ whole genome shotgun (WGS) entry which is preliminary data.</text>
</comment>
<accession>A0AAV9CGM8</accession>
<keyword evidence="3" id="KW-1185">Reference proteome</keyword>
<name>A0AAV9CGM8_ACOCL</name>
<feature type="compositionally biased region" description="Pro residues" evidence="1">
    <location>
        <begin position="81"/>
        <end position="92"/>
    </location>
</feature>
<evidence type="ECO:0000256" key="1">
    <source>
        <dbReference type="SAM" id="MobiDB-lite"/>
    </source>
</evidence>
<feature type="compositionally biased region" description="Basic residues" evidence="1">
    <location>
        <begin position="13"/>
        <end position="23"/>
    </location>
</feature>
<proteinExistence type="predicted"/>
<feature type="compositionally biased region" description="Basic residues" evidence="1">
    <location>
        <begin position="133"/>
        <end position="151"/>
    </location>
</feature>
<protein>
    <submittedName>
        <fullName evidence="2">Uncharacterized protein</fullName>
    </submittedName>
</protein>
<evidence type="ECO:0000313" key="2">
    <source>
        <dbReference type="EMBL" id="KAK1287810.1"/>
    </source>
</evidence>